<feature type="non-terminal residue" evidence="1">
    <location>
        <position position="78"/>
    </location>
</feature>
<evidence type="ECO:0000313" key="1">
    <source>
        <dbReference type="EMBL" id="ETL33185.1"/>
    </source>
</evidence>
<accession>W2IGJ7</accession>
<dbReference type="EMBL" id="KI674584">
    <property type="protein sequence ID" value="ETL33185.1"/>
    <property type="molecule type" value="Genomic_DNA"/>
</dbReference>
<protein>
    <submittedName>
        <fullName evidence="1">Uncharacterized protein</fullName>
    </submittedName>
</protein>
<dbReference type="AlphaFoldDB" id="W2IGJ7"/>
<organism evidence="1">
    <name type="scientific">Phytophthora nicotianae</name>
    <name type="common">Potato buckeye rot agent</name>
    <name type="synonym">Phytophthora parasitica</name>
    <dbReference type="NCBI Taxonomy" id="4792"/>
    <lineage>
        <taxon>Eukaryota</taxon>
        <taxon>Sar</taxon>
        <taxon>Stramenopiles</taxon>
        <taxon>Oomycota</taxon>
        <taxon>Peronosporomycetes</taxon>
        <taxon>Peronosporales</taxon>
        <taxon>Peronosporaceae</taxon>
        <taxon>Phytophthora</taxon>
    </lineage>
</organism>
<proteinExistence type="predicted"/>
<gene>
    <name evidence="1" type="ORF">L916_14306</name>
</gene>
<reference evidence="1" key="1">
    <citation type="submission" date="2013-11" db="EMBL/GenBank/DDBJ databases">
        <title>The Genome Sequence of Phytophthora parasitica CJ05E6.</title>
        <authorList>
            <consortium name="The Broad Institute Genomics Platform"/>
            <person name="Russ C."/>
            <person name="Tyler B."/>
            <person name="Panabieres F."/>
            <person name="Shan W."/>
            <person name="Tripathy S."/>
            <person name="Grunwald N."/>
            <person name="Machado M."/>
            <person name="Johnson C.S."/>
            <person name="Arredondo F."/>
            <person name="Hong C."/>
            <person name="Coffey M."/>
            <person name="Young S.K."/>
            <person name="Zeng Q."/>
            <person name="Gargeya S."/>
            <person name="Fitzgerald M."/>
            <person name="Abouelleil A."/>
            <person name="Alvarado L."/>
            <person name="Chapman S.B."/>
            <person name="Gainer-Dewar J."/>
            <person name="Goldberg J."/>
            <person name="Griggs A."/>
            <person name="Gujja S."/>
            <person name="Hansen M."/>
            <person name="Howarth C."/>
            <person name="Imamovic A."/>
            <person name="Ireland A."/>
            <person name="Larimer J."/>
            <person name="McCowan C."/>
            <person name="Murphy C."/>
            <person name="Pearson M."/>
            <person name="Poon T.W."/>
            <person name="Priest M."/>
            <person name="Roberts A."/>
            <person name="Saif S."/>
            <person name="Shea T."/>
            <person name="Sykes S."/>
            <person name="Wortman J."/>
            <person name="Nusbaum C."/>
            <person name="Birren B."/>
        </authorList>
    </citation>
    <scope>NUCLEOTIDE SEQUENCE [LARGE SCALE GENOMIC DNA]</scope>
    <source>
        <strain evidence="1">CJ05E6</strain>
    </source>
</reference>
<dbReference type="Proteomes" id="UP000053864">
    <property type="component" value="Unassembled WGS sequence"/>
</dbReference>
<sequence>MPHLDSERHYGKAGRIYLSKMSWKAHVFVGSSSSGQSVIQHVCGTSATSWKNSPPRSSSVFSPNVSFLNSSVSRPPTM</sequence>
<name>W2IGJ7_PHYNI</name>